<evidence type="ECO:0000256" key="1">
    <source>
        <dbReference type="ARBA" id="ARBA00004141"/>
    </source>
</evidence>
<accession>A0ABU9BB20</accession>
<dbReference type="Proteomes" id="UP001368500">
    <property type="component" value="Unassembled WGS sequence"/>
</dbReference>
<evidence type="ECO:0000256" key="2">
    <source>
        <dbReference type="ARBA" id="ARBA00008017"/>
    </source>
</evidence>
<reference evidence="9 10" key="1">
    <citation type="submission" date="2024-04" db="EMBL/GenBank/DDBJ databases">
        <title>Novel species of the genus Ideonella isolated from streams.</title>
        <authorList>
            <person name="Lu H."/>
        </authorList>
    </citation>
    <scope>NUCLEOTIDE SEQUENCE [LARGE SCALE GENOMIC DNA]</scope>
    <source>
        <strain evidence="9 10">BYS139W</strain>
    </source>
</reference>
<evidence type="ECO:0000256" key="7">
    <source>
        <dbReference type="SAM" id="Phobius"/>
    </source>
</evidence>
<feature type="domain" description="Mechanosensitive ion channel MscS" evidence="8">
    <location>
        <begin position="189"/>
        <end position="246"/>
    </location>
</feature>
<comment type="similarity">
    <text evidence="2">Belongs to the MscS (TC 1.A.23) family.</text>
</comment>
<evidence type="ECO:0000259" key="8">
    <source>
        <dbReference type="Pfam" id="PF00924"/>
    </source>
</evidence>
<feature type="transmembrane region" description="Helical" evidence="7">
    <location>
        <begin position="170"/>
        <end position="193"/>
    </location>
</feature>
<comment type="subcellular location">
    <subcellularLocation>
        <location evidence="1">Membrane</location>
        <topology evidence="1">Multi-pass membrane protein</topology>
    </subcellularLocation>
</comment>
<name>A0ABU9BB20_9BURK</name>
<comment type="caution">
    <text evidence="9">The sequence shown here is derived from an EMBL/GenBank/DDBJ whole genome shotgun (WGS) entry which is preliminary data.</text>
</comment>
<proteinExistence type="inferred from homology"/>
<feature type="region of interest" description="Disordered" evidence="6">
    <location>
        <begin position="366"/>
        <end position="390"/>
    </location>
</feature>
<dbReference type="Pfam" id="PF00924">
    <property type="entry name" value="MS_channel_2nd"/>
    <property type="match status" value="1"/>
</dbReference>
<dbReference type="InterPro" id="IPR010920">
    <property type="entry name" value="LSM_dom_sf"/>
</dbReference>
<feature type="transmembrane region" description="Helical" evidence="7">
    <location>
        <begin position="15"/>
        <end position="39"/>
    </location>
</feature>
<evidence type="ECO:0000313" key="10">
    <source>
        <dbReference type="Proteomes" id="UP001368500"/>
    </source>
</evidence>
<dbReference type="InterPro" id="IPR011014">
    <property type="entry name" value="MscS_channel_TM-2"/>
</dbReference>
<dbReference type="Gene3D" id="2.30.30.60">
    <property type="match status" value="1"/>
</dbReference>
<evidence type="ECO:0000256" key="4">
    <source>
        <dbReference type="ARBA" id="ARBA00022989"/>
    </source>
</evidence>
<protein>
    <submittedName>
        <fullName evidence="9">Mechanosensitive ion channel domain-containing protein</fullName>
    </submittedName>
</protein>
<dbReference type="InterPro" id="IPR006685">
    <property type="entry name" value="MscS_channel_2nd"/>
</dbReference>
<feature type="transmembrane region" description="Helical" evidence="7">
    <location>
        <begin position="146"/>
        <end position="164"/>
    </location>
</feature>
<keyword evidence="4 7" id="KW-1133">Transmembrane helix</keyword>
<keyword evidence="5 7" id="KW-0472">Membrane</keyword>
<evidence type="ECO:0000256" key="5">
    <source>
        <dbReference type="ARBA" id="ARBA00023136"/>
    </source>
</evidence>
<dbReference type="EMBL" id="JBBUTF010000011">
    <property type="protein sequence ID" value="MEK8026821.1"/>
    <property type="molecule type" value="Genomic_DNA"/>
</dbReference>
<dbReference type="RefSeq" id="WP_341374606.1">
    <property type="nucleotide sequence ID" value="NZ_JBBUTF010000011.1"/>
</dbReference>
<evidence type="ECO:0000256" key="6">
    <source>
        <dbReference type="SAM" id="MobiDB-lite"/>
    </source>
</evidence>
<organism evidence="9 10">
    <name type="scientific">Pseudaquabacterium rugosum</name>
    <dbReference type="NCBI Taxonomy" id="2984194"/>
    <lineage>
        <taxon>Bacteria</taxon>
        <taxon>Pseudomonadati</taxon>
        <taxon>Pseudomonadota</taxon>
        <taxon>Betaproteobacteria</taxon>
        <taxon>Burkholderiales</taxon>
        <taxon>Sphaerotilaceae</taxon>
        <taxon>Pseudaquabacterium</taxon>
    </lineage>
</organism>
<dbReference type="SUPFAM" id="SSF50182">
    <property type="entry name" value="Sm-like ribonucleoproteins"/>
    <property type="match status" value="1"/>
</dbReference>
<dbReference type="PANTHER" id="PTHR30566:SF5">
    <property type="entry name" value="MECHANOSENSITIVE ION CHANNEL PROTEIN 1, MITOCHONDRIAL-RELATED"/>
    <property type="match status" value="1"/>
</dbReference>
<evidence type="ECO:0000313" key="9">
    <source>
        <dbReference type="EMBL" id="MEK8026821.1"/>
    </source>
</evidence>
<dbReference type="PANTHER" id="PTHR30566">
    <property type="entry name" value="YNAI-RELATED MECHANOSENSITIVE ION CHANNEL"/>
    <property type="match status" value="1"/>
</dbReference>
<keyword evidence="3 7" id="KW-0812">Transmembrane</keyword>
<evidence type="ECO:0000256" key="3">
    <source>
        <dbReference type="ARBA" id="ARBA00022692"/>
    </source>
</evidence>
<dbReference type="InterPro" id="IPR023408">
    <property type="entry name" value="MscS_beta-dom_sf"/>
</dbReference>
<feature type="compositionally biased region" description="Basic and acidic residues" evidence="6">
    <location>
        <begin position="374"/>
        <end position="384"/>
    </location>
</feature>
<dbReference type="Gene3D" id="1.10.287.1260">
    <property type="match status" value="1"/>
</dbReference>
<keyword evidence="10" id="KW-1185">Reference proteome</keyword>
<gene>
    <name evidence="9" type="ORF">AACH11_12695</name>
</gene>
<sequence length="390" mass="41266">MMISVLQDSVLGNPVALWLLAVAAAGSGWLAGRLVVAVLRAVLRPARRPLAQDALARSAPGLRLATLLVGLQGGLSLLDLPPHVAQFLEQGVRFAQVMALAWALTAAVDALHARLATGCAGRTDKVGGSRAAGSAADLRRLSVLRLMVRALVWAAGLATALGTVGVQMSAVLGAIGLVGLALALAAQGLLANLMGGLQVLVQRPFRPGQHIEVAGLSGLVQHVGLHSTTLRDAQDRVLRLPNHLFTRHVLACDDGPEGLHQWLRLRLAPGTPAHKVEQGLAILRDIVTDQPLLLKRCRTGFERIDASHLELCLWFAVAPWSADEGDHLADAHDKRSRALTQIHLAILRRFEAAGIVLAGTQPIGAQPAAPRSLSVEELRPEAPEVMRQAA</sequence>
<dbReference type="SUPFAM" id="SSF82861">
    <property type="entry name" value="Mechanosensitive channel protein MscS (YggB), transmembrane region"/>
    <property type="match status" value="1"/>
</dbReference>